<sequence>MERPVILWFKRDLRVQDHPALHHAARLGPIIPLYIVEPDLWAEPDASGRQYAFVRDCLESLREDLAGLGLELVLRVGDAVAVLEDLRARHKVAHLVSHEETGNLWSYARDRRVAAWARGQGVRWHERPQSGVVRRLGNRDVWQGARDGFMRTPVLGPPEGARGLVLATDDLPSDESLGLSDFCPLRQKGGRGAALRALESFLTTRGERYQRAMSSPLDGARACSRISPHLAFGTLSLREAVQAGAAAPGGRGPDWARAMRSFQARLAWRDHFMQKLEDEPEIERRCLHPAYEGLRPRDADAARLAAWSRGETGLPFVDACMRSLLATGWLNFRMRSMLMAVASYHLWLDWRSTGPVLARAFTDYEPGIHWPQVQMQSGTTGMNTIRIYNPVKQGLDQDPTGEFTRRWLPELHGVPDAYLQRPWDWPEADRLLGRGYPAPIVDPVAAARAAREAVWACRRAHRGDERTAQIVRRHASRKRPRRARPKAVSAQLSLDL</sequence>
<comment type="cofactor">
    <cofactor evidence="4">
        <name>FAD</name>
        <dbReference type="ChEBI" id="CHEBI:57692"/>
    </cofactor>
    <text evidence="4">Binds 1 FAD per subunit.</text>
</comment>
<feature type="compositionally biased region" description="Basic residues" evidence="5">
    <location>
        <begin position="472"/>
        <end position="485"/>
    </location>
</feature>
<dbReference type="Pfam" id="PF00875">
    <property type="entry name" value="DNA_photolyase"/>
    <property type="match status" value="1"/>
</dbReference>
<dbReference type="PANTHER" id="PTHR11455">
    <property type="entry name" value="CRYPTOCHROME"/>
    <property type="match status" value="1"/>
</dbReference>
<dbReference type="eggNOG" id="COG0415">
    <property type="taxonomic scope" value="Bacteria"/>
</dbReference>
<evidence type="ECO:0000256" key="5">
    <source>
        <dbReference type="SAM" id="MobiDB-lite"/>
    </source>
</evidence>
<feature type="region of interest" description="Disordered" evidence="5">
    <location>
        <begin position="472"/>
        <end position="496"/>
    </location>
</feature>
<feature type="binding site" evidence="4">
    <location>
        <position position="209"/>
    </location>
    <ligand>
        <name>FAD</name>
        <dbReference type="ChEBI" id="CHEBI:57692"/>
    </ligand>
</feature>
<dbReference type="HOGENOM" id="CLU_010348_7_1_5"/>
<dbReference type="PROSITE" id="PS51645">
    <property type="entry name" value="PHR_CRY_ALPHA_BETA"/>
    <property type="match status" value="1"/>
</dbReference>
<protein>
    <submittedName>
        <fullName evidence="7">Deoxyribodipyrimidine photo-lyase family protein (Cryptochrome)</fullName>
        <ecNumber evidence="7">4.1.99.3</ecNumber>
    </submittedName>
</protein>
<dbReference type="AlphaFoldDB" id="A0A0A0HNJ8"/>
<dbReference type="Gene3D" id="3.40.50.620">
    <property type="entry name" value="HUPs"/>
    <property type="match status" value="1"/>
</dbReference>
<keyword evidence="3 4" id="KW-0274">FAD</keyword>
<evidence type="ECO:0000313" key="8">
    <source>
        <dbReference type="Proteomes" id="UP000030021"/>
    </source>
</evidence>
<dbReference type="InterPro" id="IPR036134">
    <property type="entry name" value="Crypto/Photolyase_FAD-like_sf"/>
</dbReference>
<dbReference type="InterPro" id="IPR006050">
    <property type="entry name" value="DNA_photolyase_N"/>
</dbReference>
<dbReference type="GO" id="GO:0003904">
    <property type="term" value="F:deoxyribodipyrimidine photo-lyase activity"/>
    <property type="evidence" value="ECO:0007669"/>
    <property type="project" value="UniProtKB-EC"/>
</dbReference>
<dbReference type="PATRIC" id="fig|1288298.3.peg.1961"/>
<gene>
    <name evidence="7" type="ORF">rosmuc_01944</name>
</gene>
<organism evidence="7 8">
    <name type="scientific">Roseovarius mucosus DSM 17069</name>
    <dbReference type="NCBI Taxonomy" id="1288298"/>
    <lineage>
        <taxon>Bacteria</taxon>
        <taxon>Pseudomonadati</taxon>
        <taxon>Pseudomonadota</taxon>
        <taxon>Alphaproteobacteria</taxon>
        <taxon>Rhodobacterales</taxon>
        <taxon>Roseobacteraceae</taxon>
        <taxon>Roseovarius</taxon>
    </lineage>
</organism>
<dbReference type="GO" id="GO:0009416">
    <property type="term" value="P:response to light stimulus"/>
    <property type="evidence" value="ECO:0007669"/>
    <property type="project" value="TreeGrafter"/>
</dbReference>
<reference evidence="7 8" key="1">
    <citation type="submission" date="2013-01" db="EMBL/GenBank/DDBJ databases">
        <authorList>
            <person name="Fiebig A."/>
            <person name="Goeker M."/>
            <person name="Klenk H.-P.P."/>
        </authorList>
    </citation>
    <scope>NUCLEOTIDE SEQUENCE [LARGE SCALE GENOMIC DNA]</scope>
    <source>
        <strain evidence="7 8">DSM 17069</strain>
    </source>
</reference>
<dbReference type="GO" id="GO:0003677">
    <property type="term" value="F:DNA binding"/>
    <property type="evidence" value="ECO:0007669"/>
    <property type="project" value="TreeGrafter"/>
</dbReference>
<dbReference type="PANTHER" id="PTHR11455:SF9">
    <property type="entry name" value="CRYPTOCHROME CIRCADIAN CLOCK 5 ISOFORM X1"/>
    <property type="match status" value="1"/>
</dbReference>
<feature type="domain" description="Photolyase/cryptochrome alpha/beta" evidence="6">
    <location>
        <begin position="3"/>
        <end position="132"/>
    </location>
</feature>
<dbReference type="STRING" id="215743.ROSMUCSMR3_01183"/>
<evidence type="ECO:0000256" key="3">
    <source>
        <dbReference type="ARBA" id="ARBA00022827"/>
    </source>
</evidence>
<dbReference type="Pfam" id="PF03441">
    <property type="entry name" value="FAD_binding_7"/>
    <property type="match status" value="1"/>
</dbReference>
<feature type="binding site" evidence="4">
    <location>
        <position position="262"/>
    </location>
    <ligand>
        <name>FAD</name>
        <dbReference type="ChEBI" id="CHEBI:57692"/>
    </ligand>
</feature>
<dbReference type="InterPro" id="IPR036155">
    <property type="entry name" value="Crypto/Photolyase_N_sf"/>
</dbReference>
<proteinExistence type="predicted"/>
<evidence type="ECO:0000256" key="4">
    <source>
        <dbReference type="PIRSR" id="PIRSR602081-1"/>
    </source>
</evidence>
<dbReference type="Proteomes" id="UP000030021">
    <property type="component" value="Unassembled WGS sequence"/>
</dbReference>
<keyword evidence="7" id="KW-0456">Lyase</keyword>
<evidence type="ECO:0000313" key="7">
    <source>
        <dbReference type="EMBL" id="KGM88249.1"/>
    </source>
</evidence>
<dbReference type="Gene3D" id="1.25.40.80">
    <property type="match status" value="1"/>
</dbReference>
<dbReference type="GO" id="GO:0071949">
    <property type="term" value="F:FAD binding"/>
    <property type="evidence" value="ECO:0007669"/>
    <property type="project" value="TreeGrafter"/>
</dbReference>
<dbReference type="InterPro" id="IPR005101">
    <property type="entry name" value="Cryptochr/Photolyase_FAD-bd"/>
</dbReference>
<comment type="cofactor">
    <cofactor evidence="1">
        <name>(6R)-5,10-methylene-5,6,7,8-tetrahydrofolate</name>
        <dbReference type="ChEBI" id="CHEBI:15636"/>
    </cofactor>
</comment>
<evidence type="ECO:0000259" key="6">
    <source>
        <dbReference type="PROSITE" id="PS51645"/>
    </source>
</evidence>
<comment type="caution">
    <text evidence="7">The sequence shown here is derived from an EMBL/GenBank/DDBJ whole genome shotgun (WGS) entry which is preliminary data.</text>
</comment>
<keyword evidence="2 4" id="KW-0285">Flavoprotein</keyword>
<dbReference type="InterPro" id="IPR014729">
    <property type="entry name" value="Rossmann-like_a/b/a_fold"/>
</dbReference>
<dbReference type="SUPFAM" id="SSF52425">
    <property type="entry name" value="Cryptochrome/photolyase, N-terminal domain"/>
    <property type="match status" value="1"/>
</dbReference>
<dbReference type="Gene3D" id="1.10.579.10">
    <property type="entry name" value="DNA Cyclobutane Dipyrimidine Photolyase, subunit A, domain 3"/>
    <property type="match status" value="1"/>
</dbReference>
<dbReference type="EC" id="4.1.99.3" evidence="7"/>
<dbReference type="InterPro" id="IPR002081">
    <property type="entry name" value="Cryptochrome/DNA_photolyase_1"/>
</dbReference>
<accession>A0A0A0HNJ8</accession>
<name>A0A0A0HNJ8_9RHOB</name>
<dbReference type="EMBL" id="AONH01000010">
    <property type="protein sequence ID" value="KGM88249.1"/>
    <property type="molecule type" value="Genomic_DNA"/>
</dbReference>
<evidence type="ECO:0000256" key="2">
    <source>
        <dbReference type="ARBA" id="ARBA00022630"/>
    </source>
</evidence>
<dbReference type="SUPFAM" id="SSF48173">
    <property type="entry name" value="Cryptochrome/photolyase FAD-binding domain"/>
    <property type="match status" value="1"/>
</dbReference>
<evidence type="ECO:0000256" key="1">
    <source>
        <dbReference type="ARBA" id="ARBA00001932"/>
    </source>
</evidence>